<dbReference type="InterPro" id="IPR047057">
    <property type="entry name" value="MerR_fam"/>
</dbReference>
<dbReference type="PRINTS" id="PR00040">
    <property type="entry name" value="HTHMERR"/>
</dbReference>
<dbReference type="InterPro" id="IPR000551">
    <property type="entry name" value="MerR-type_HTH_dom"/>
</dbReference>
<dbReference type="RefSeq" id="WP_189671837.1">
    <property type="nucleotide sequence ID" value="NZ_BNAS01000012.1"/>
</dbReference>
<keyword evidence="1" id="KW-0238">DNA-binding</keyword>
<reference evidence="3" key="2">
    <citation type="submission" date="2020-09" db="EMBL/GenBank/DDBJ databases">
        <authorList>
            <person name="Sun Q."/>
            <person name="Zhou Y."/>
        </authorList>
    </citation>
    <scope>NUCLEOTIDE SEQUENCE</scope>
    <source>
        <strain evidence="3">CGMCC 4.7398</strain>
    </source>
</reference>
<dbReference type="PROSITE" id="PS00552">
    <property type="entry name" value="HTH_MERR_1"/>
    <property type="match status" value="1"/>
</dbReference>
<sequence>MATDDLMSRALAALGDDGAPSVEVIQALADPAGTSEPMTIAEAAAHLDVSPHTLRYYERAGLVAVSRDAAGHRVYDADAVRRLVFLTRMRLSGMPVRDLQHYVSLVDAGKQTEPERLDILLEHRDTIRRRIRELTLSLAATEYKIATYGGSTGPDVDSAAAPNVVADDVLDQVHRR</sequence>
<accession>A0A919G918</accession>
<dbReference type="PANTHER" id="PTHR30204:SF98">
    <property type="entry name" value="HTH-TYPE TRANSCRIPTIONAL REGULATOR ADHR"/>
    <property type="match status" value="1"/>
</dbReference>
<dbReference type="GO" id="GO:0003677">
    <property type="term" value="F:DNA binding"/>
    <property type="evidence" value="ECO:0007669"/>
    <property type="project" value="UniProtKB-KW"/>
</dbReference>
<proteinExistence type="predicted"/>
<name>A0A919G918_9MICO</name>
<dbReference type="PANTHER" id="PTHR30204">
    <property type="entry name" value="REDOX-CYCLING DRUG-SENSING TRANSCRIPTIONAL ACTIVATOR SOXR"/>
    <property type="match status" value="1"/>
</dbReference>
<evidence type="ECO:0000256" key="1">
    <source>
        <dbReference type="ARBA" id="ARBA00023125"/>
    </source>
</evidence>
<feature type="domain" description="HTH merR-type" evidence="2">
    <location>
        <begin position="37"/>
        <end position="105"/>
    </location>
</feature>
<evidence type="ECO:0000313" key="3">
    <source>
        <dbReference type="EMBL" id="GHH80270.1"/>
    </source>
</evidence>
<dbReference type="EMBL" id="BNAS01000012">
    <property type="protein sequence ID" value="GHH80270.1"/>
    <property type="molecule type" value="Genomic_DNA"/>
</dbReference>
<evidence type="ECO:0000313" key="4">
    <source>
        <dbReference type="Proteomes" id="UP000627369"/>
    </source>
</evidence>
<dbReference type="SMART" id="SM00422">
    <property type="entry name" value="HTH_MERR"/>
    <property type="match status" value="1"/>
</dbReference>
<organism evidence="3 4">
    <name type="scientific">Promicromonospora soli</name>
    <dbReference type="NCBI Taxonomy" id="2035533"/>
    <lineage>
        <taxon>Bacteria</taxon>
        <taxon>Bacillati</taxon>
        <taxon>Actinomycetota</taxon>
        <taxon>Actinomycetes</taxon>
        <taxon>Micrococcales</taxon>
        <taxon>Promicromonosporaceae</taxon>
        <taxon>Promicromonospora</taxon>
    </lineage>
</organism>
<protein>
    <recommendedName>
        <fullName evidence="2">HTH merR-type domain-containing protein</fullName>
    </recommendedName>
</protein>
<gene>
    <name evidence="3" type="ORF">GCM10017772_47990</name>
</gene>
<dbReference type="Proteomes" id="UP000627369">
    <property type="component" value="Unassembled WGS sequence"/>
</dbReference>
<dbReference type="SUPFAM" id="SSF46955">
    <property type="entry name" value="Putative DNA-binding domain"/>
    <property type="match status" value="1"/>
</dbReference>
<reference evidence="3" key="1">
    <citation type="journal article" date="2014" name="Int. J. Syst. Evol. Microbiol.">
        <title>Complete genome sequence of Corynebacterium casei LMG S-19264T (=DSM 44701T), isolated from a smear-ripened cheese.</title>
        <authorList>
            <consortium name="US DOE Joint Genome Institute (JGI-PGF)"/>
            <person name="Walter F."/>
            <person name="Albersmeier A."/>
            <person name="Kalinowski J."/>
            <person name="Ruckert C."/>
        </authorList>
    </citation>
    <scope>NUCLEOTIDE SEQUENCE</scope>
    <source>
        <strain evidence="3">CGMCC 4.7398</strain>
    </source>
</reference>
<dbReference type="AlphaFoldDB" id="A0A919G918"/>
<keyword evidence="4" id="KW-1185">Reference proteome</keyword>
<evidence type="ECO:0000259" key="2">
    <source>
        <dbReference type="PROSITE" id="PS50937"/>
    </source>
</evidence>
<dbReference type="PROSITE" id="PS50937">
    <property type="entry name" value="HTH_MERR_2"/>
    <property type="match status" value="1"/>
</dbReference>
<dbReference type="CDD" id="cd01109">
    <property type="entry name" value="HTH_YyaN"/>
    <property type="match status" value="1"/>
</dbReference>
<dbReference type="GO" id="GO:0003700">
    <property type="term" value="F:DNA-binding transcription factor activity"/>
    <property type="evidence" value="ECO:0007669"/>
    <property type="project" value="InterPro"/>
</dbReference>
<comment type="caution">
    <text evidence="3">The sequence shown here is derived from an EMBL/GenBank/DDBJ whole genome shotgun (WGS) entry which is preliminary data.</text>
</comment>
<dbReference type="Pfam" id="PF13411">
    <property type="entry name" value="MerR_1"/>
    <property type="match status" value="1"/>
</dbReference>
<dbReference type="InterPro" id="IPR009061">
    <property type="entry name" value="DNA-bd_dom_put_sf"/>
</dbReference>
<dbReference type="Gene3D" id="1.10.1660.10">
    <property type="match status" value="1"/>
</dbReference>